<gene>
    <name evidence="1" type="ORF">E2C01_046692</name>
</gene>
<evidence type="ECO:0000313" key="1">
    <source>
        <dbReference type="EMBL" id="MPC52814.1"/>
    </source>
</evidence>
<keyword evidence="2" id="KW-1185">Reference proteome</keyword>
<dbReference type="Proteomes" id="UP000324222">
    <property type="component" value="Unassembled WGS sequence"/>
</dbReference>
<reference evidence="1 2" key="1">
    <citation type="submission" date="2019-05" db="EMBL/GenBank/DDBJ databases">
        <title>Another draft genome of Portunus trituberculatus and its Hox gene families provides insights of decapod evolution.</title>
        <authorList>
            <person name="Jeong J.-H."/>
            <person name="Song I."/>
            <person name="Kim S."/>
            <person name="Choi T."/>
            <person name="Kim D."/>
            <person name="Ryu S."/>
            <person name="Kim W."/>
        </authorList>
    </citation>
    <scope>NUCLEOTIDE SEQUENCE [LARGE SCALE GENOMIC DNA]</scope>
    <source>
        <tissue evidence="1">Muscle</tissue>
    </source>
</reference>
<dbReference type="EMBL" id="VSRR010011169">
    <property type="protein sequence ID" value="MPC52814.1"/>
    <property type="molecule type" value="Genomic_DNA"/>
</dbReference>
<accession>A0A5B7G8F6</accession>
<proteinExistence type="predicted"/>
<evidence type="ECO:0000313" key="2">
    <source>
        <dbReference type="Proteomes" id="UP000324222"/>
    </source>
</evidence>
<comment type="caution">
    <text evidence="1">The sequence shown here is derived from an EMBL/GenBank/DDBJ whole genome shotgun (WGS) entry which is preliminary data.</text>
</comment>
<sequence>MQLGKMVH</sequence>
<protein>
    <submittedName>
        <fullName evidence="1">Uncharacterized protein</fullName>
    </submittedName>
</protein>
<organism evidence="1 2">
    <name type="scientific">Portunus trituberculatus</name>
    <name type="common">Swimming crab</name>
    <name type="synonym">Neptunus trituberculatus</name>
    <dbReference type="NCBI Taxonomy" id="210409"/>
    <lineage>
        <taxon>Eukaryota</taxon>
        <taxon>Metazoa</taxon>
        <taxon>Ecdysozoa</taxon>
        <taxon>Arthropoda</taxon>
        <taxon>Crustacea</taxon>
        <taxon>Multicrustacea</taxon>
        <taxon>Malacostraca</taxon>
        <taxon>Eumalacostraca</taxon>
        <taxon>Eucarida</taxon>
        <taxon>Decapoda</taxon>
        <taxon>Pleocyemata</taxon>
        <taxon>Brachyura</taxon>
        <taxon>Eubrachyura</taxon>
        <taxon>Portunoidea</taxon>
        <taxon>Portunidae</taxon>
        <taxon>Portuninae</taxon>
        <taxon>Portunus</taxon>
    </lineage>
</organism>
<name>A0A5B7G8F6_PORTR</name>